<dbReference type="InterPro" id="IPR004859">
    <property type="entry name" value="Xrn1_N"/>
</dbReference>
<evidence type="ECO:0000256" key="4">
    <source>
        <dbReference type="ARBA" id="ARBA00038299"/>
    </source>
</evidence>
<evidence type="ECO:0000313" key="7">
    <source>
        <dbReference type="EMBL" id="QHT39180.1"/>
    </source>
</evidence>
<evidence type="ECO:0000256" key="3">
    <source>
        <dbReference type="ARBA" id="ARBA00022839"/>
    </source>
</evidence>
<reference evidence="7" key="1">
    <citation type="journal article" date="2020" name="Nature">
        <title>Giant virus diversity and host interactions through global metagenomics.</title>
        <authorList>
            <person name="Schulz F."/>
            <person name="Roux S."/>
            <person name="Paez-Espino D."/>
            <person name="Jungbluth S."/>
            <person name="Walsh D.A."/>
            <person name="Denef V.J."/>
            <person name="McMahon K.D."/>
            <person name="Konstantinidis K.T."/>
            <person name="Eloe-Fadrosh E.A."/>
            <person name="Kyrpides N.C."/>
            <person name="Woyke T."/>
        </authorList>
    </citation>
    <scope>NUCLEOTIDE SEQUENCE</scope>
    <source>
        <strain evidence="7">GVMAG-S-ERX556126-94</strain>
    </source>
</reference>
<dbReference type="GO" id="GO:0000956">
    <property type="term" value="P:nuclear-transcribed mRNA catabolic process"/>
    <property type="evidence" value="ECO:0007669"/>
    <property type="project" value="TreeGrafter"/>
</dbReference>
<proteinExistence type="inferred from homology"/>
<comment type="similarity">
    <text evidence="4">Belongs to the 5'-3' exonuclease family.</text>
</comment>
<protein>
    <recommendedName>
        <fullName evidence="8">Xrn1 N-terminal domain-containing protein</fullName>
    </recommendedName>
</protein>
<keyword evidence="3" id="KW-0269">Exonuclease</keyword>
<dbReference type="GO" id="GO:0005634">
    <property type="term" value="C:nucleus"/>
    <property type="evidence" value="ECO:0007669"/>
    <property type="project" value="TreeGrafter"/>
</dbReference>
<feature type="domain" description="Xrn1 N-terminal" evidence="5">
    <location>
        <begin position="1"/>
        <end position="190"/>
    </location>
</feature>
<evidence type="ECO:0000259" key="6">
    <source>
        <dbReference type="Pfam" id="PF17846"/>
    </source>
</evidence>
<dbReference type="InterPro" id="IPR041412">
    <property type="entry name" value="Xrn1_helical"/>
</dbReference>
<dbReference type="Pfam" id="PF03159">
    <property type="entry name" value="XRN_N"/>
    <property type="match status" value="1"/>
</dbReference>
<keyword evidence="2" id="KW-0378">Hydrolase</keyword>
<evidence type="ECO:0000259" key="5">
    <source>
        <dbReference type="Pfam" id="PF03159"/>
    </source>
</evidence>
<dbReference type="PANTHER" id="PTHR12341">
    <property type="entry name" value="5'-&gt;3' EXORIBONUCLEASE"/>
    <property type="match status" value="1"/>
</dbReference>
<dbReference type="Pfam" id="PF17846">
    <property type="entry name" value="XRN_M"/>
    <property type="match status" value="1"/>
</dbReference>
<evidence type="ECO:0008006" key="8">
    <source>
        <dbReference type="Google" id="ProtNLM"/>
    </source>
</evidence>
<organism evidence="7">
    <name type="scientific">viral metagenome</name>
    <dbReference type="NCBI Taxonomy" id="1070528"/>
    <lineage>
        <taxon>unclassified sequences</taxon>
        <taxon>metagenomes</taxon>
        <taxon>organismal metagenomes</taxon>
    </lineage>
</organism>
<dbReference type="GO" id="GO:0004534">
    <property type="term" value="F:5'-3' RNA exonuclease activity"/>
    <property type="evidence" value="ECO:0007669"/>
    <property type="project" value="TreeGrafter"/>
</dbReference>
<dbReference type="PANTHER" id="PTHR12341:SF7">
    <property type="entry name" value="5'-3' EXORIBONUCLEASE 1"/>
    <property type="match status" value="1"/>
</dbReference>
<accession>A0A6C0FHY0</accession>
<sequence>MGIPVYFKTLISDYGDTILHKDIYDDINHLFFDLNCLIHPCARGLNDENEIIDKILNEIHKLIKYTRVKDTIYIAIDGIAPKMKMRQQRMRRHKSALERKYNTESSWNTNAISPGTKFMNILNIRLRKKFSCLENIILDDSDNRGEGEHKILHYILNNNLKGKICIYGLDADLIQLSLVSHKPNIVLLRETTDYNIENTDSEYIYLKIDSLKKHLLESFHLQRIVKESIIIDDYIFMCFLLGNDFMNHIPSLSLRYGGHDILLDTYSKLQDRYSGYFRLIDREIPNIIHMTFFKEFISELSSLESEMISKTIMIRKRQREKISNQYYNDYQDFKKFILEHGENENSIDDGYLSLEDIYRFQCNTTSDKDSIKKMIENLPILVSDKEFKLYKSLQCDSEECQDYLDTLVHTTHYYFNKCVNWRYSSSKSKGPLLTNLCKYIPNYKIDITRNNKEYSNKEQLEYIFPKDSHHLHEYDISGKEYKMIVDLKFNRYMWECHLEFI</sequence>
<name>A0A6C0FHY0_9ZZZZ</name>
<evidence type="ECO:0000256" key="2">
    <source>
        <dbReference type="ARBA" id="ARBA00022801"/>
    </source>
</evidence>
<keyword evidence="1" id="KW-0540">Nuclease</keyword>
<evidence type="ECO:0000256" key="1">
    <source>
        <dbReference type="ARBA" id="ARBA00022722"/>
    </source>
</evidence>
<dbReference type="GO" id="GO:0003723">
    <property type="term" value="F:RNA binding"/>
    <property type="evidence" value="ECO:0007669"/>
    <property type="project" value="TreeGrafter"/>
</dbReference>
<feature type="domain" description="Xrn1 helical" evidence="6">
    <location>
        <begin position="230"/>
        <end position="331"/>
    </location>
</feature>
<dbReference type="Gene3D" id="3.40.50.12390">
    <property type="match status" value="1"/>
</dbReference>
<dbReference type="AlphaFoldDB" id="A0A6C0FHY0"/>
<dbReference type="EMBL" id="MN738839">
    <property type="protein sequence ID" value="QHT39180.1"/>
    <property type="molecule type" value="Genomic_DNA"/>
</dbReference>
<dbReference type="InterPro" id="IPR027073">
    <property type="entry name" value="5_3_exoribonuclease"/>
</dbReference>